<dbReference type="InterPro" id="IPR041657">
    <property type="entry name" value="HTH_17"/>
</dbReference>
<evidence type="ECO:0000259" key="2">
    <source>
        <dbReference type="Pfam" id="PF12728"/>
    </source>
</evidence>
<dbReference type="RefSeq" id="WP_125015740.1">
    <property type="nucleotide sequence ID" value="NZ_QWEZ01000001.1"/>
</dbReference>
<dbReference type="Pfam" id="PF12727">
    <property type="entry name" value="PBP_like"/>
    <property type="match status" value="1"/>
</dbReference>
<feature type="domain" description="Helix-turn-helix" evidence="2">
    <location>
        <begin position="5"/>
        <end position="54"/>
    </location>
</feature>
<dbReference type="NCBIfam" id="TIGR01764">
    <property type="entry name" value="excise"/>
    <property type="match status" value="1"/>
</dbReference>
<dbReference type="Proteomes" id="UP000280792">
    <property type="component" value="Unassembled WGS sequence"/>
</dbReference>
<proteinExistence type="predicted"/>
<dbReference type="InterPro" id="IPR010093">
    <property type="entry name" value="SinI_DNA-bd"/>
</dbReference>
<dbReference type="PANTHER" id="PTHR38431:SF1">
    <property type="entry name" value="BLL2305 PROTEIN"/>
    <property type="match status" value="1"/>
</dbReference>
<keyword evidence="4" id="KW-1185">Reference proteome</keyword>
<dbReference type="SUPFAM" id="SSF53850">
    <property type="entry name" value="Periplasmic binding protein-like II"/>
    <property type="match status" value="1"/>
</dbReference>
<dbReference type="Pfam" id="PF12728">
    <property type="entry name" value="HTH_17"/>
    <property type="match status" value="1"/>
</dbReference>
<evidence type="ECO:0000313" key="3">
    <source>
        <dbReference type="EMBL" id="RRJ85314.1"/>
    </source>
</evidence>
<name>A0A3P3VS94_9GAMM</name>
<feature type="domain" description="PBP" evidence="1">
    <location>
        <begin position="87"/>
        <end position="269"/>
    </location>
</feature>
<gene>
    <name evidence="3" type="ORF">D0544_09710</name>
</gene>
<accession>A0A3P3VS94</accession>
<evidence type="ECO:0000313" key="4">
    <source>
        <dbReference type="Proteomes" id="UP000280792"/>
    </source>
</evidence>
<dbReference type="EMBL" id="QWEZ01000001">
    <property type="protein sequence ID" value="RRJ85314.1"/>
    <property type="molecule type" value="Genomic_DNA"/>
</dbReference>
<reference evidence="3 4" key="2">
    <citation type="submission" date="2018-12" db="EMBL/GenBank/DDBJ databases">
        <title>Simiduia agarivorans gen. nov., sp. nov., a marine, agarolytic bacterium isolated from shallow coastal water from Keelung, Taiwan.</title>
        <authorList>
            <person name="Shieh W.Y."/>
        </authorList>
    </citation>
    <scope>NUCLEOTIDE SEQUENCE [LARGE SCALE GENOMIC DNA]</scope>
    <source>
        <strain evidence="3 4">GTF-13</strain>
    </source>
</reference>
<dbReference type="AlphaFoldDB" id="A0A3P3VS94"/>
<dbReference type="PANTHER" id="PTHR38431">
    <property type="entry name" value="BLL2305 PROTEIN"/>
    <property type="match status" value="1"/>
</dbReference>
<reference evidence="3 4" key="1">
    <citation type="submission" date="2018-08" db="EMBL/GenBank/DDBJ databases">
        <authorList>
            <person name="Khan S.A."/>
        </authorList>
    </citation>
    <scope>NUCLEOTIDE SEQUENCE [LARGE SCALE GENOMIC DNA]</scope>
    <source>
        <strain evidence="3 4">GTF-13</strain>
    </source>
</reference>
<protein>
    <submittedName>
        <fullName evidence="3">Helix-turn-helix domain-containing protein</fullName>
    </submittedName>
</protein>
<comment type="caution">
    <text evidence="3">The sequence shown here is derived from an EMBL/GenBank/DDBJ whole genome shotgun (WGS) entry which is preliminary data.</text>
</comment>
<dbReference type="InterPro" id="IPR024370">
    <property type="entry name" value="PBP_domain"/>
</dbReference>
<organism evidence="3 4">
    <name type="scientific">Aestuariirhabdus litorea</name>
    <dbReference type="NCBI Taxonomy" id="2528527"/>
    <lineage>
        <taxon>Bacteria</taxon>
        <taxon>Pseudomonadati</taxon>
        <taxon>Pseudomonadota</taxon>
        <taxon>Gammaproteobacteria</taxon>
        <taxon>Oceanospirillales</taxon>
        <taxon>Aestuariirhabdaceae</taxon>
        <taxon>Aestuariirhabdus</taxon>
    </lineage>
</organism>
<sequence length="297" mass="32385">MAQEFLTTRELAELLRIRERKVYDLVATGEVPCTRATGKLLFPRAGVMQWIASKGEGGQASVSTTQSSPRPGVVLGSHDPLLEWALRESGAGLAMLFDSSEDGLERFAGREGIATGLHLFESARQQWNRPRVAARFANEAVVLVEFARRQRGLIVAAGTAGSIKGLADLRQQTLVSRQPGAGSQALLEQLIAEAGLSADDFGPGELARSEADAALLVSQGKAAATLGLQSLAQAYRLDFVPLLEERYDLLVDRKAWFDEPWQRFVHFCQGEAFRQKAGEYRGYDVSGFGRVWYNAGA</sequence>
<dbReference type="Gene3D" id="3.40.190.10">
    <property type="entry name" value="Periplasmic binding protein-like II"/>
    <property type="match status" value="1"/>
</dbReference>
<evidence type="ECO:0000259" key="1">
    <source>
        <dbReference type="Pfam" id="PF12727"/>
    </source>
</evidence>
<dbReference type="GO" id="GO:0003677">
    <property type="term" value="F:DNA binding"/>
    <property type="evidence" value="ECO:0007669"/>
    <property type="project" value="InterPro"/>
</dbReference>